<proteinExistence type="predicted"/>
<name>A0A6C0FAR2_9ZZZZ</name>
<dbReference type="PANTHER" id="PTHR42808">
    <property type="entry name" value="HYDROXYSTEROID DEHYDROGENASE-LIKE PROTEIN 2"/>
    <property type="match status" value="1"/>
</dbReference>
<dbReference type="AlphaFoldDB" id="A0A6C0FAR2"/>
<evidence type="ECO:0008006" key="2">
    <source>
        <dbReference type="Google" id="ProtNLM"/>
    </source>
</evidence>
<accession>A0A6C0FAR2</accession>
<organism evidence="1">
    <name type="scientific">viral metagenome</name>
    <dbReference type="NCBI Taxonomy" id="1070528"/>
    <lineage>
        <taxon>unclassified sequences</taxon>
        <taxon>metagenomes</taxon>
        <taxon>organismal metagenomes</taxon>
    </lineage>
</organism>
<dbReference type="InterPro" id="IPR036291">
    <property type="entry name" value="NAD(P)-bd_dom_sf"/>
</dbReference>
<dbReference type="PANTHER" id="PTHR42808:SF3">
    <property type="entry name" value="HYDROXYSTEROID DEHYDROGENASE-LIKE PROTEIN 2"/>
    <property type="match status" value="1"/>
</dbReference>
<dbReference type="EMBL" id="MN738826">
    <property type="protein sequence ID" value="QHT38144.1"/>
    <property type="molecule type" value="Genomic_DNA"/>
</dbReference>
<sequence length="269" mass="30957">MFGYRNAINIRMQKINKYMNTLTQVKNNFEGHNYIVVGSPKGIGFSIAKYLTANGAKVTLVGKQIHSRPNIFTAADEINEIVKKPSCMPVLCDINMPNQIQHVINETLDVHGSINGLVLMSEIAYLNNSKQLYPIELKNMNTNINGTYLFGQHFLQHMEDNNSHGHLIIVAPPLNNFFDDDDQWTNHFYYTMTKMNMSLMSKYWDKEFSNVSVNTLWPKITIPLPKYQEKGDYKLPEDMAKAACKIFKTDPLKCHGNHYIDYDLNNLIR</sequence>
<dbReference type="InterPro" id="IPR002347">
    <property type="entry name" value="SDR_fam"/>
</dbReference>
<dbReference type="Gene3D" id="3.40.50.720">
    <property type="entry name" value="NAD(P)-binding Rossmann-like Domain"/>
    <property type="match status" value="1"/>
</dbReference>
<dbReference type="Pfam" id="PF00106">
    <property type="entry name" value="adh_short"/>
    <property type="match status" value="1"/>
</dbReference>
<protein>
    <recommendedName>
        <fullName evidence="2">SDR family NAD(P)-dependent oxidoreductase</fullName>
    </recommendedName>
</protein>
<evidence type="ECO:0000313" key="1">
    <source>
        <dbReference type="EMBL" id="QHT38144.1"/>
    </source>
</evidence>
<reference evidence="1" key="1">
    <citation type="journal article" date="2020" name="Nature">
        <title>Giant virus diversity and host interactions through global metagenomics.</title>
        <authorList>
            <person name="Schulz F."/>
            <person name="Roux S."/>
            <person name="Paez-Espino D."/>
            <person name="Jungbluth S."/>
            <person name="Walsh D.A."/>
            <person name="Denef V.J."/>
            <person name="McMahon K.D."/>
            <person name="Konstantinidis K.T."/>
            <person name="Eloe-Fadrosh E.A."/>
            <person name="Kyrpides N.C."/>
            <person name="Woyke T."/>
        </authorList>
    </citation>
    <scope>NUCLEOTIDE SEQUENCE</scope>
    <source>
        <strain evidence="1">GVMAG-S-ERX556049-19</strain>
    </source>
</reference>
<dbReference type="InterPro" id="IPR051935">
    <property type="entry name" value="HSDL2"/>
</dbReference>
<dbReference type="SUPFAM" id="SSF51735">
    <property type="entry name" value="NAD(P)-binding Rossmann-fold domains"/>
    <property type="match status" value="1"/>
</dbReference>